<protein>
    <submittedName>
        <fullName evidence="1">Uncharacterized protein</fullName>
    </submittedName>
</protein>
<dbReference type="EMBL" id="CM039437">
    <property type="protein sequence ID" value="KAI4305096.1"/>
    <property type="molecule type" value="Genomic_DNA"/>
</dbReference>
<name>A0ACB9L5S6_BAUVA</name>
<organism evidence="1 2">
    <name type="scientific">Bauhinia variegata</name>
    <name type="common">Purple orchid tree</name>
    <name type="synonym">Phanera variegata</name>
    <dbReference type="NCBI Taxonomy" id="167791"/>
    <lineage>
        <taxon>Eukaryota</taxon>
        <taxon>Viridiplantae</taxon>
        <taxon>Streptophyta</taxon>
        <taxon>Embryophyta</taxon>
        <taxon>Tracheophyta</taxon>
        <taxon>Spermatophyta</taxon>
        <taxon>Magnoliopsida</taxon>
        <taxon>eudicotyledons</taxon>
        <taxon>Gunneridae</taxon>
        <taxon>Pentapetalae</taxon>
        <taxon>rosids</taxon>
        <taxon>fabids</taxon>
        <taxon>Fabales</taxon>
        <taxon>Fabaceae</taxon>
        <taxon>Cercidoideae</taxon>
        <taxon>Cercideae</taxon>
        <taxon>Bauhiniinae</taxon>
        <taxon>Bauhinia</taxon>
    </lineage>
</organism>
<accession>A0ACB9L5S6</accession>
<dbReference type="Proteomes" id="UP000828941">
    <property type="component" value="Chromosome 12"/>
</dbReference>
<comment type="caution">
    <text evidence="1">The sequence shown here is derived from an EMBL/GenBank/DDBJ whole genome shotgun (WGS) entry which is preliminary data.</text>
</comment>
<keyword evidence="2" id="KW-1185">Reference proteome</keyword>
<gene>
    <name evidence="1" type="ORF">L6164_028485</name>
</gene>
<evidence type="ECO:0000313" key="1">
    <source>
        <dbReference type="EMBL" id="KAI4305096.1"/>
    </source>
</evidence>
<proteinExistence type="predicted"/>
<sequence>MAQSLCNFPTQTRPQNTLLQSEALAFSSTSTKQTMNKFSTLDQIDAKEMDEYTPVEIGTRGTVGSLVLQEIEYFNRLELNSQDRPRESKSQITDMGSSGSTNSRATSGSTAASTKKKRASSKFLPSMCSMVDVSDKNKPNGTSVFSYRNLKSDTKNMHV</sequence>
<evidence type="ECO:0000313" key="2">
    <source>
        <dbReference type="Proteomes" id="UP000828941"/>
    </source>
</evidence>
<reference evidence="1 2" key="1">
    <citation type="journal article" date="2022" name="DNA Res.">
        <title>Chromosomal-level genome assembly of the orchid tree Bauhinia variegata (Leguminosae; Cercidoideae) supports the allotetraploid origin hypothesis of Bauhinia.</title>
        <authorList>
            <person name="Zhong Y."/>
            <person name="Chen Y."/>
            <person name="Zheng D."/>
            <person name="Pang J."/>
            <person name="Liu Y."/>
            <person name="Luo S."/>
            <person name="Meng S."/>
            <person name="Qian L."/>
            <person name="Wei D."/>
            <person name="Dai S."/>
            <person name="Zhou R."/>
        </authorList>
    </citation>
    <scope>NUCLEOTIDE SEQUENCE [LARGE SCALE GENOMIC DNA]</scope>
    <source>
        <strain evidence="1">BV-YZ2020</strain>
    </source>
</reference>